<protein>
    <recommendedName>
        <fullName evidence="1">GerMN domain-containing protein</fullName>
    </recommendedName>
</protein>
<evidence type="ECO:0000313" key="2">
    <source>
        <dbReference type="EMBL" id="GAA4976021.1"/>
    </source>
</evidence>
<evidence type="ECO:0000313" key="3">
    <source>
        <dbReference type="Proteomes" id="UP001500466"/>
    </source>
</evidence>
<reference evidence="3" key="1">
    <citation type="journal article" date="2019" name="Int. J. Syst. Evol. Microbiol.">
        <title>The Global Catalogue of Microorganisms (GCM) 10K type strain sequencing project: providing services to taxonomists for standard genome sequencing and annotation.</title>
        <authorList>
            <consortium name="The Broad Institute Genomics Platform"/>
            <consortium name="The Broad Institute Genome Sequencing Center for Infectious Disease"/>
            <person name="Wu L."/>
            <person name="Ma J."/>
        </authorList>
    </citation>
    <scope>NUCLEOTIDE SEQUENCE [LARGE SCALE GENOMIC DNA]</scope>
    <source>
        <strain evidence="3">JCM 17986</strain>
    </source>
</reference>
<dbReference type="InterPro" id="IPR019606">
    <property type="entry name" value="GerMN"/>
</dbReference>
<comment type="caution">
    <text evidence="2">The sequence shown here is derived from an EMBL/GenBank/DDBJ whole genome shotgun (WGS) entry which is preliminary data.</text>
</comment>
<feature type="domain" description="GerMN" evidence="1">
    <location>
        <begin position="52"/>
        <end position="139"/>
    </location>
</feature>
<proteinExistence type="predicted"/>
<evidence type="ECO:0000259" key="1">
    <source>
        <dbReference type="Pfam" id="PF10646"/>
    </source>
</evidence>
<accession>A0ABP9HQQ9</accession>
<dbReference type="Proteomes" id="UP001500466">
    <property type="component" value="Unassembled WGS sequence"/>
</dbReference>
<dbReference type="Pfam" id="PF10646">
    <property type="entry name" value="Germane"/>
    <property type="match status" value="1"/>
</dbReference>
<gene>
    <name evidence="2" type="ORF">GCM10023205_48830</name>
</gene>
<organism evidence="2 3">
    <name type="scientific">Yinghuangia aomiensis</name>
    <dbReference type="NCBI Taxonomy" id="676205"/>
    <lineage>
        <taxon>Bacteria</taxon>
        <taxon>Bacillati</taxon>
        <taxon>Actinomycetota</taxon>
        <taxon>Actinomycetes</taxon>
        <taxon>Kitasatosporales</taxon>
        <taxon>Streptomycetaceae</taxon>
        <taxon>Yinghuangia</taxon>
    </lineage>
</organism>
<name>A0ABP9HQQ9_9ACTN</name>
<keyword evidence="3" id="KW-1185">Reference proteome</keyword>
<dbReference type="RefSeq" id="WP_345677781.1">
    <property type="nucleotide sequence ID" value="NZ_BAABHS010000017.1"/>
</dbReference>
<sequence>MSAPGRRVVPVAAALFCTFGCGLPTTGPVDAGIPGTGILRPAASGQPASVYVYLIDERSLIAVPRTTPGDGGPQQALNLLLAGLMPEDRRKGLVTAVPADLVAARVTSDGGVIRIDIPTAVAQPTKPAVEQIVCTVTGARVRSKASPAATSVPSPRPVVTISAPGWRLEQLGCGSADAAP</sequence>
<dbReference type="EMBL" id="BAABHS010000017">
    <property type="protein sequence ID" value="GAA4976021.1"/>
    <property type="molecule type" value="Genomic_DNA"/>
</dbReference>